<accession>A0A060RIZ8</accession>
<keyword evidence="5 15" id="KW-0288">FMN</keyword>
<evidence type="ECO:0000256" key="13">
    <source>
        <dbReference type="ARBA" id="ARBA00047880"/>
    </source>
</evidence>
<sequence length="313" mass="35502">MEKMEIQRIKDYKDITNAKDSVLVLGYFDGLHRGHKALFDKAKEIAKRDNLALTVLTFNESPRLALSRFTPDLLLSLTSPEKRYEKFAEYGVDYLYLIDFTSTFSKLSAKNFLENYIKQLRAKTIVVGFDYKFGHDRKDAIDLAQQFNGEVVVVPEVQDNGEKISSTRIRQLIFDGNIKEVNRLLGYNFSTRGIVVHGDARGRTIGFPTANLAPIDNVFLPGDGVYVSDVIVNGKSYRAMTSVGKNVTFGGTELRLEANIFDFKDEIYGETVEIIWLDKIRDMVKFAGVDELIEQLKSDKEVAANWKKDSQVP</sequence>
<evidence type="ECO:0000313" key="18">
    <source>
        <dbReference type="Proteomes" id="UP000027584"/>
    </source>
</evidence>
<reference evidence="17 18" key="1">
    <citation type="submission" date="2014-02" db="EMBL/GenBank/DDBJ databases">
        <authorList>
            <person name="Manrique M."/>
        </authorList>
    </citation>
    <scope>NUCLEOTIDE SEQUENCE [LARGE SCALE GENOMIC DNA]</scope>
    <source>
        <strain evidence="17 18">LMG17956</strain>
    </source>
</reference>
<keyword evidence="10 15" id="KW-0274">FAD</keyword>
<comment type="similarity">
    <text evidence="15">Belongs to the ribF family.</text>
</comment>
<evidence type="ECO:0000256" key="7">
    <source>
        <dbReference type="ARBA" id="ARBA00022695"/>
    </source>
</evidence>
<dbReference type="InterPro" id="IPR014729">
    <property type="entry name" value="Rossmann-like_a/b/a_fold"/>
</dbReference>
<dbReference type="UniPathway" id="UPA00277">
    <property type="reaction ID" value="UER00407"/>
</dbReference>
<dbReference type="PANTHER" id="PTHR22749">
    <property type="entry name" value="RIBOFLAVIN KINASE/FMN ADENYLYLTRANSFERASE"/>
    <property type="match status" value="1"/>
</dbReference>
<dbReference type="CDD" id="cd02064">
    <property type="entry name" value="FAD_synthetase_N"/>
    <property type="match status" value="1"/>
</dbReference>
<dbReference type="EMBL" id="CCBC010000205">
    <property type="protein sequence ID" value="CDO18820.1"/>
    <property type="molecule type" value="Genomic_DNA"/>
</dbReference>
<dbReference type="GO" id="GO:0009398">
    <property type="term" value="P:FMN biosynthetic process"/>
    <property type="evidence" value="ECO:0007669"/>
    <property type="project" value="UniProtKB-UniRule"/>
</dbReference>
<evidence type="ECO:0000256" key="15">
    <source>
        <dbReference type="PIRNR" id="PIRNR004491"/>
    </source>
</evidence>
<dbReference type="SMART" id="SM00904">
    <property type="entry name" value="Flavokinase"/>
    <property type="match status" value="1"/>
</dbReference>
<dbReference type="FunFam" id="3.40.50.620:FF:000021">
    <property type="entry name" value="Riboflavin biosynthesis protein"/>
    <property type="match status" value="1"/>
</dbReference>
<proteinExistence type="inferred from homology"/>
<dbReference type="EC" id="2.7.1.26" evidence="15"/>
<feature type="domain" description="Riboflavin kinase" evidence="16">
    <location>
        <begin position="184"/>
        <end position="308"/>
    </location>
</feature>
<dbReference type="UniPathway" id="UPA00276">
    <property type="reaction ID" value="UER00406"/>
</dbReference>
<dbReference type="SUPFAM" id="SSF52374">
    <property type="entry name" value="Nucleotidylyl transferase"/>
    <property type="match status" value="1"/>
</dbReference>
<dbReference type="GO" id="GO:0008531">
    <property type="term" value="F:riboflavin kinase activity"/>
    <property type="evidence" value="ECO:0007669"/>
    <property type="project" value="UniProtKB-UniRule"/>
</dbReference>
<reference evidence="17 18" key="2">
    <citation type="submission" date="2014-05" db="EMBL/GenBank/DDBJ databases">
        <title>Genome sequence of Streptococcus gallolyticus.</title>
        <authorList>
            <person name="Del Campo R."/>
        </authorList>
    </citation>
    <scope>NUCLEOTIDE SEQUENCE [LARGE SCALE GENOMIC DNA]</scope>
    <source>
        <strain evidence="17 18">LMG17956</strain>
    </source>
</reference>
<dbReference type="InterPro" id="IPR023468">
    <property type="entry name" value="Riboflavin_kinase"/>
</dbReference>
<dbReference type="NCBIfam" id="TIGR00083">
    <property type="entry name" value="ribF"/>
    <property type="match status" value="1"/>
</dbReference>
<keyword evidence="12" id="KW-0511">Multifunctional enzyme</keyword>
<evidence type="ECO:0000256" key="14">
    <source>
        <dbReference type="ARBA" id="ARBA00049494"/>
    </source>
</evidence>
<dbReference type="InterPro" id="IPR015864">
    <property type="entry name" value="FAD_synthase"/>
</dbReference>
<comment type="function">
    <text evidence="1">Catalyzes the phosphorylation of riboflavin to FMN followed by the adenylation of FMN to FAD.</text>
</comment>
<dbReference type="Gene3D" id="3.40.50.620">
    <property type="entry name" value="HUPs"/>
    <property type="match status" value="1"/>
</dbReference>
<gene>
    <name evidence="17" type="ORF">BN963_SGAL_02027</name>
</gene>
<comment type="catalytic activity">
    <reaction evidence="14 15">
        <text>FMN + ATP + H(+) = FAD + diphosphate</text>
        <dbReference type="Rhea" id="RHEA:17237"/>
        <dbReference type="ChEBI" id="CHEBI:15378"/>
        <dbReference type="ChEBI" id="CHEBI:30616"/>
        <dbReference type="ChEBI" id="CHEBI:33019"/>
        <dbReference type="ChEBI" id="CHEBI:57692"/>
        <dbReference type="ChEBI" id="CHEBI:58210"/>
        <dbReference type="EC" id="2.7.7.2"/>
    </reaction>
</comment>
<dbReference type="NCBIfam" id="NF004158">
    <property type="entry name" value="PRK05627.1-1"/>
    <property type="match status" value="1"/>
</dbReference>
<keyword evidence="7 15" id="KW-0548">Nucleotidyltransferase</keyword>
<dbReference type="FunFam" id="2.40.30.30:FF:000003">
    <property type="entry name" value="Riboflavin biosynthesis protein"/>
    <property type="match status" value="1"/>
</dbReference>
<keyword evidence="9 15" id="KW-0418">Kinase</keyword>
<evidence type="ECO:0000256" key="5">
    <source>
        <dbReference type="ARBA" id="ARBA00022643"/>
    </source>
</evidence>
<evidence type="ECO:0000256" key="9">
    <source>
        <dbReference type="ARBA" id="ARBA00022777"/>
    </source>
</evidence>
<evidence type="ECO:0000256" key="2">
    <source>
        <dbReference type="ARBA" id="ARBA00004726"/>
    </source>
</evidence>
<dbReference type="PANTHER" id="PTHR22749:SF6">
    <property type="entry name" value="RIBOFLAVIN KINASE"/>
    <property type="match status" value="1"/>
</dbReference>
<dbReference type="InterPro" id="IPR002606">
    <property type="entry name" value="Riboflavin_kinase_bac"/>
</dbReference>
<dbReference type="NCBIfam" id="NF004162">
    <property type="entry name" value="PRK05627.1-5"/>
    <property type="match status" value="1"/>
</dbReference>
<evidence type="ECO:0000256" key="12">
    <source>
        <dbReference type="ARBA" id="ARBA00023268"/>
    </source>
</evidence>
<evidence type="ECO:0000259" key="16">
    <source>
        <dbReference type="SMART" id="SM00904"/>
    </source>
</evidence>
<dbReference type="GO" id="GO:0009231">
    <property type="term" value="P:riboflavin biosynthetic process"/>
    <property type="evidence" value="ECO:0007669"/>
    <property type="project" value="InterPro"/>
</dbReference>
<keyword evidence="4 15" id="KW-0285">Flavoprotein</keyword>
<organism evidence="17 18">
    <name type="scientific">Streptococcus gallolyticus</name>
    <dbReference type="NCBI Taxonomy" id="315405"/>
    <lineage>
        <taxon>Bacteria</taxon>
        <taxon>Bacillati</taxon>
        <taxon>Bacillota</taxon>
        <taxon>Bacilli</taxon>
        <taxon>Lactobacillales</taxon>
        <taxon>Streptococcaceae</taxon>
        <taxon>Streptococcus</taxon>
    </lineage>
</organism>
<dbReference type="PIRSF" id="PIRSF004491">
    <property type="entry name" value="FAD_Synth"/>
    <property type="match status" value="1"/>
</dbReference>
<dbReference type="AlphaFoldDB" id="A0A060RIZ8"/>
<dbReference type="GO" id="GO:0005524">
    <property type="term" value="F:ATP binding"/>
    <property type="evidence" value="ECO:0007669"/>
    <property type="project" value="UniProtKB-UniRule"/>
</dbReference>
<keyword evidence="8 15" id="KW-0547">Nucleotide-binding</keyword>
<dbReference type="InterPro" id="IPR023465">
    <property type="entry name" value="Riboflavin_kinase_dom_sf"/>
</dbReference>
<evidence type="ECO:0000256" key="6">
    <source>
        <dbReference type="ARBA" id="ARBA00022679"/>
    </source>
</evidence>
<protein>
    <recommendedName>
        <fullName evidence="15">Riboflavin biosynthesis protein</fullName>
    </recommendedName>
    <domain>
        <recommendedName>
            <fullName evidence="15">Riboflavin kinase</fullName>
            <ecNumber evidence="15">2.7.1.26</ecNumber>
        </recommendedName>
        <alternativeName>
            <fullName evidence="15">Flavokinase</fullName>
        </alternativeName>
    </domain>
    <domain>
        <recommendedName>
            <fullName evidence="15">FMN adenylyltransferase</fullName>
            <ecNumber evidence="15">2.7.7.2</ecNumber>
        </recommendedName>
        <alternativeName>
            <fullName evidence="15">FAD pyrophosphorylase</fullName>
        </alternativeName>
        <alternativeName>
            <fullName evidence="15">FAD synthase</fullName>
        </alternativeName>
    </domain>
</protein>
<keyword evidence="11 15" id="KW-0067">ATP-binding</keyword>
<dbReference type="GO" id="GO:0003919">
    <property type="term" value="F:FMN adenylyltransferase activity"/>
    <property type="evidence" value="ECO:0007669"/>
    <property type="project" value="UniProtKB-UniRule"/>
</dbReference>
<evidence type="ECO:0000256" key="11">
    <source>
        <dbReference type="ARBA" id="ARBA00022840"/>
    </source>
</evidence>
<comment type="caution">
    <text evidence="17">The sequence shown here is derived from an EMBL/GenBank/DDBJ whole genome shotgun (WGS) entry which is preliminary data.</text>
</comment>
<dbReference type="SUPFAM" id="SSF82114">
    <property type="entry name" value="Riboflavin kinase-like"/>
    <property type="match status" value="1"/>
</dbReference>
<comment type="catalytic activity">
    <reaction evidence="13 15">
        <text>riboflavin + ATP = FMN + ADP + H(+)</text>
        <dbReference type="Rhea" id="RHEA:14357"/>
        <dbReference type="ChEBI" id="CHEBI:15378"/>
        <dbReference type="ChEBI" id="CHEBI:30616"/>
        <dbReference type="ChEBI" id="CHEBI:57986"/>
        <dbReference type="ChEBI" id="CHEBI:58210"/>
        <dbReference type="ChEBI" id="CHEBI:456216"/>
        <dbReference type="EC" id="2.7.1.26"/>
    </reaction>
</comment>
<keyword evidence="6 15" id="KW-0808">Transferase</keyword>
<evidence type="ECO:0000256" key="1">
    <source>
        <dbReference type="ARBA" id="ARBA00002121"/>
    </source>
</evidence>
<dbReference type="Proteomes" id="UP000027584">
    <property type="component" value="Unassembled WGS sequence"/>
</dbReference>
<comment type="pathway">
    <text evidence="2 15">Cofactor biosynthesis; FAD biosynthesis; FAD from FMN: step 1/1.</text>
</comment>
<dbReference type="Gene3D" id="2.40.30.30">
    <property type="entry name" value="Riboflavin kinase-like"/>
    <property type="match status" value="1"/>
</dbReference>
<dbReference type="GO" id="GO:0006747">
    <property type="term" value="P:FAD biosynthetic process"/>
    <property type="evidence" value="ECO:0007669"/>
    <property type="project" value="UniProtKB-UniRule"/>
</dbReference>
<dbReference type="Pfam" id="PF01687">
    <property type="entry name" value="Flavokinase"/>
    <property type="match status" value="1"/>
</dbReference>
<dbReference type="EC" id="2.7.7.2" evidence="15"/>
<evidence type="ECO:0000313" key="17">
    <source>
        <dbReference type="EMBL" id="CDO18820.1"/>
    </source>
</evidence>
<name>A0A060RIZ8_9STRE</name>
<dbReference type="InterPro" id="IPR015865">
    <property type="entry name" value="Riboflavin_kinase_bac/euk"/>
</dbReference>
<evidence type="ECO:0000256" key="4">
    <source>
        <dbReference type="ARBA" id="ARBA00022630"/>
    </source>
</evidence>
<comment type="pathway">
    <text evidence="3 15">Cofactor biosynthesis; FMN biosynthesis; FMN from riboflavin (ATP route): step 1/1.</text>
</comment>
<evidence type="ECO:0000256" key="10">
    <source>
        <dbReference type="ARBA" id="ARBA00022827"/>
    </source>
</evidence>
<evidence type="ECO:0000256" key="8">
    <source>
        <dbReference type="ARBA" id="ARBA00022741"/>
    </source>
</evidence>
<evidence type="ECO:0000256" key="3">
    <source>
        <dbReference type="ARBA" id="ARBA00005201"/>
    </source>
</evidence>
<dbReference type="Pfam" id="PF06574">
    <property type="entry name" value="FAD_syn"/>
    <property type="match status" value="1"/>
</dbReference>